<proteinExistence type="predicted"/>
<feature type="transmembrane region" description="Helical" evidence="1">
    <location>
        <begin position="118"/>
        <end position="139"/>
    </location>
</feature>
<sequence length="407" mass="43642">MGGGPLEPPRPGRVYTAARMSTLPAPALEASGAPASLRFQGLWLFSPRADLSILLLPTLLLLASVWLASLTGEGSQGFAQLIGRWTSQYVFLNGTHVILTFLLVGTRRELLHTTPSQSRLLVGGSSAVFALTFALLWYADTYAPLLALLLGAGIHVLAAHHTLSQVKGLWALHGLRARAAGAPPLSESERTLQRQFVPIALTLMMLRSLALPVTDALGSRPMINIGQAEGGSLPHGLTWVLLAVWGVFAVRLVLALRGPPGQSGPRRVYVLAHVAVVAVYLVWPLWGAILSAGIHGLEYFFLTGRMLQPTPSEATARLRGPRVWAAMLALMAPIILVGVANSPFVTLVDGATRGAATAFLLRQQPLWSLGVLATNGVVLAHYFADAFLYRFRIPRVREVTLPRLGLG</sequence>
<evidence type="ECO:0000313" key="2">
    <source>
        <dbReference type="EMBL" id="GMU06475.1"/>
    </source>
</evidence>
<keyword evidence="3" id="KW-1185">Reference proteome</keyword>
<feature type="transmembrane region" description="Helical" evidence="1">
    <location>
        <begin position="366"/>
        <end position="388"/>
    </location>
</feature>
<gene>
    <name evidence="2" type="ORF">ASNO1_27280</name>
</gene>
<comment type="caution">
    <text evidence="2">The sequence shown here is derived from an EMBL/GenBank/DDBJ whole genome shotgun (WGS) entry which is preliminary data.</text>
</comment>
<reference evidence="2 3" key="1">
    <citation type="journal article" date="2024" name="Arch. Microbiol.">
        <title>Corallococcus caeni sp. nov., a novel myxobacterium isolated from activated sludge.</title>
        <authorList>
            <person name="Tomita S."/>
            <person name="Nakai R."/>
            <person name="Kuroda K."/>
            <person name="Kurashita H."/>
            <person name="Hatamoto M."/>
            <person name="Yamaguchi T."/>
            <person name="Narihiro T."/>
        </authorList>
    </citation>
    <scope>NUCLEOTIDE SEQUENCE [LARGE SCALE GENOMIC DNA]</scope>
    <source>
        <strain evidence="2 3">NO1</strain>
    </source>
</reference>
<evidence type="ECO:0000256" key="1">
    <source>
        <dbReference type="SAM" id="Phobius"/>
    </source>
</evidence>
<dbReference type="Proteomes" id="UP001342631">
    <property type="component" value="Unassembled WGS sequence"/>
</dbReference>
<feature type="transmembrane region" description="Helical" evidence="1">
    <location>
        <begin position="323"/>
        <end position="346"/>
    </location>
</feature>
<dbReference type="EMBL" id="BTTX01000003">
    <property type="protein sequence ID" value="GMU06475.1"/>
    <property type="molecule type" value="Genomic_DNA"/>
</dbReference>
<evidence type="ECO:0000313" key="3">
    <source>
        <dbReference type="Proteomes" id="UP001342631"/>
    </source>
</evidence>
<keyword evidence="1" id="KW-1133">Transmembrane helix</keyword>
<protein>
    <submittedName>
        <fullName evidence="2">Uncharacterized protein</fullName>
    </submittedName>
</protein>
<name>A0ABQ6QR33_9BACT</name>
<feature type="transmembrane region" description="Helical" evidence="1">
    <location>
        <begin position="237"/>
        <end position="256"/>
    </location>
</feature>
<accession>A0ABQ6QR33</accession>
<organism evidence="2 3">
    <name type="scientific">Corallococcus caeni</name>
    <dbReference type="NCBI Taxonomy" id="3082388"/>
    <lineage>
        <taxon>Bacteria</taxon>
        <taxon>Pseudomonadati</taxon>
        <taxon>Myxococcota</taxon>
        <taxon>Myxococcia</taxon>
        <taxon>Myxococcales</taxon>
        <taxon>Cystobacterineae</taxon>
        <taxon>Myxococcaceae</taxon>
        <taxon>Corallococcus</taxon>
    </lineage>
</organism>
<feature type="transmembrane region" description="Helical" evidence="1">
    <location>
        <begin position="145"/>
        <end position="163"/>
    </location>
</feature>
<feature type="transmembrane region" description="Helical" evidence="1">
    <location>
        <begin position="89"/>
        <end position="106"/>
    </location>
</feature>
<feature type="transmembrane region" description="Helical" evidence="1">
    <location>
        <begin position="51"/>
        <end position="69"/>
    </location>
</feature>
<keyword evidence="1" id="KW-0812">Transmembrane</keyword>
<feature type="transmembrane region" description="Helical" evidence="1">
    <location>
        <begin position="268"/>
        <end position="286"/>
    </location>
</feature>
<feature type="transmembrane region" description="Helical" evidence="1">
    <location>
        <begin position="196"/>
        <end position="217"/>
    </location>
</feature>
<keyword evidence="1" id="KW-0472">Membrane</keyword>